<dbReference type="Gene3D" id="3.80.10.10">
    <property type="entry name" value="Ribonuclease Inhibitor"/>
    <property type="match status" value="1"/>
</dbReference>
<dbReference type="InterPro" id="IPR050905">
    <property type="entry name" value="Plant_NBS-LRR"/>
</dbReference>
<dbReference type="SUPFAM" id="SSF52058">
    <property type="entry name" value="L domain-like"/>
    <property type="match status" value="1"/>
</dbReference>
<dbReference type="PANTHER" id="PTHR33463:SF220">
    <property type="entry name" value="NB-ARC DOMAIN-CONTAINING PROTEIN"/>
    <property type="match status" value="1"/>
</dbReference>
<dbReference type="PANTHER" id="PTHR33463">
    <property type="entry name" value="NB-ARC DOMAIN-CONTAINING PROTEIN-RELATED"/>
    <property type="match status" value="1"/>
</dbReference>
<reference evidence="2 3" key="1">
    <citation type="journal article" date="2013" name="Nat. Genet.">
        <title>The high-quality draft genome of peach (Prunus persica) identifies unique patterns of genetic diversity, domestication and genome evolution.</title>
        <authorList>
            <consortium name="International Peach Genome Initiative"/>
            <person name="Verde I."/>
            <person name="Abbott A.G."/>
            <person name="Scalabrin S."/>
            <person name="Jung S."/>
            <person name="Shu S."/>
            <person name="Marroni F."/>
            <person name="Zhebentyayeva T."/>
            <person name="Dettori M.T."/>
            <person name="Grimwood J."/>
            <person name="Cattonaro F."/>
            <person name="Zuccolo A."/>
            <person name="Rossini L."/>
            <person name="Jenkins J."/>
            <person name="Vendramin E."/>
            <person name="Meisel L.A."/>
            <person name="Decroocq V."/>
            <person name="Sosinski B."/>
            <person name="Prochnik S."/>
            <person name="Mitros T."/>
            <person name="Policriti A."/>
            <person name="Cipriani G."/>
            <person name="Dondini L."/>
            <person name="Ficklin S."/>
            <person name="Goodstein D.M."/>
            <person name="Xuan P."/>
            <person name="Del Fabbro C."/>
            <person name="Aramini V."/>
            <person name="Copetti D."/>
            <person name="Gonzalez S."/>
            <person name="Horner D.S."/>
            <person name="Falchi R."/>
            <person name="Lucas S."/>
            <person name="Mica E."/>
            <person name="Maldonado J."/>
            <person name="Lazzari B."/>
            <person name="Bielenberg D."/>
            <person name="Pirona R."/>
            <person name="Miculan M."/>
            <person name="Barakat A."/>
            <person name="Testolin R."/>
            <person name="Stella A."/>
            <person name="Tartarini S."/>
            <person name="Tonutti P."/>
            <person name="Arus P."/>
            <person name="Orellana A."/>
            <person name="Wells C."/>
            <person name="Main D."/>
            <person name="Vizzotto G."/>
            <person name="Silva H."/>
            <person name="Salamini F."/>
            <person name="Schmutz J."/>
            <person name="Morgante M."/>
            <person name="Rokhsar D.S."/>
        </authorList>
    </citation>
    <scope>NUCLEOTIDE SEQUENCE [LARGE SCALE GENOMIC DNA]</scope>
    <source>
        <strain evidence="3">cv. Nemared</strain>
    </source>
</reference>
<protein>
    <submittedName>
        <fullName evidence="2">Uncharacterized protein</fullName>
    </submittedName>
</protein>
<evidence type="ECO:0000313" key="2">
    <source>
        <dbReference type="EMBL" id="ONI16138.1"/>
    </source>
</evidence>
<sequence length="148" mass="16678">MCEDILDEYGHVEEAKNESYHIIGTLLTSCLLEDEGDSVKMHDVIRDMALWLACDLGKEGENILVDTGAYHAPNVAKWNAKRVSLMGSGIKSLDETPTSPNLLTLFLRGSFLKRIVDDFFDFMPTLRVLDLSENVLITQLPTGHYYKK</sequence>
<dbReference type="Proteomes" id="UP000006882">
    <property type="component" value="Chromosome G3"/>
</dbReference>
<proteinExistence type="predicted"/>
<name>A0A251PX67_PRUPE</name>
<dbReference type="InterPro" id="IPR032675">
    <property type="entry name" value="LRR_dom_sf"/>
</dbReference>
<accession>A0A251PX67</accession>
<dbReference type="Gramene" id="ONI16138">
    <property type="protein sequence ID" value="ONI16138"/>
    <property type="gene ID" value="PRUPE_3G080400"/>
</dbReference>
<evidence type="ECO:0000256" key="1">
    <source>
        <dbReference type="ARBA" id="ARBA00022821"/>
    </source>
</evidence>
<gene>
    <name evidence="2" type="ORF">PRUPE_3G080400</name>
</gene>
<dbReference type="EMBL" id="CM007653">
    <property type="protein sequence ID" value="ONI16138.1"/>
    <property type="molecule type" value="Genomic_DNA"/>
</dbReference>
<keyword evidence="3" id="KW-1185">Reference proteome</keyword>
<dbReference type="AlphaFoldDB" id="A0A251PX67"/>
<evidence type="ECO:0000313" key="3">
    <source>
        <dbReference type="Proteomes" id="UP000006882"/>
    </source>
</evidence>
<dbReference type="STRING" id="3760.A0A251PX67"/>
<dbReference type="eggNOG" id="KOG4658">
    <property type="taxonomic scope" value="Eukaryota"/>
</dbReference>
<organism evidence="2 3">
    <name type="scientific">Prunus persica</name>
    <name type="common">Peach</name>
    <name type="synonym">Amygdalus persica</name>
    <dbReference type="NCBI Taxonomy" id="3760"/>
    <lineage>
        <taxon>Eukaryota</taxon>
        <taxon>Viridiplantae</taxon>
        <taxon>Streptophyta</taxon>
        <taxon>Embryophyta</taxon>
        <taxon>Tracheophyta</taxon>
        <taxon>Spermatophyta</taxon>
        <taxon>Magnoliopsida</taxon>
        <taxon>eudicotyledons</taxon>
        <taxon>Gunneridae</taxon>
        <taxon>Pentapetalae</taxon>
        <taxon>rosids</taxon>
        <taxon>fabids</taxon>
        <taxon>Rosales</taxon>
        <taxon>Rosaceae</taxon>
        <taxon>Amygdaloideae</taxon>
        <taxon>Amygdaleae</taxon>
        <taxon>Prunus</taxon>
    </lineage>
</organism>
<keyword evidence="1" id="KW-0611">Plant defense</keyword>